<dbReference type="Pfam" id="PF03102">
    <property type="entry name" value="NeuB"/>
    <property type="match status" value="1"/>
</dbReference>
<sequence>MPEIVLNGRRIGTNHPPLVIAEIGINHEGEIEKAFRMIEDAKKAGCEVCKFQSHVIADEMIPEAKKVIPGNTNVSIWEVMERCALSEEAERKIKTHVESLDMIFLSTPFSRAAADRLKSMDVCAYKIGSGECNNYPLVEHIASFGKPVFLSTGMNNIESITPAVEILRAASIPFCLMHCTSIYPTPYNRVNLGALDVLGASFPDAILGLSDHSKGIWTCVGACARGAVVLEKHFVSDKTWPGPDVEVSIDPAELFELKLASQAVWEASKGKEKCIFPEEQVTIDFAYSCVVTIAPIKAGDTFSMKNIWCKRPGTGELKASKFRDIIGRTAANDIPADVHLKLQDVAEC</sequence>
<dbReference type="InterPro" id="IPR051690">
    <property type="entry name" value="PseI-like"/>
</dbReference>
<protein>
    <recommendedName>
        <fullName evidence="1">AFP-like domain-containing protein</fullName>
    </recommendedName>
</protein>
<dbReference type="SUPFAM" id="SSF51269">
    <property type="entry name" value="AFP III-like domain"/>
    <property type="match status" value="1"/>
</dbReference>
<dbReference type="OrthoDB" id="9928645at2759"/>
<keyword evidence="3" id="KW-1185">Reference proteome</keyword>
<dbReference type="RefSeq" id="XP_002506964.1">
    <property type="nucleotide sequence ID" value="XM_002506918.1"/>
</dbReference>
<dbReference type="SUPFAM" id="SSF51569">
    <property type="entry name" value="Aldolase"/>
    <property type="match status" value="1"/>
</dbReference>
<evidence type="ECO:0000313" key="3">
    <source>
        <dbReference type="Proteomes" id="UP000002009"/>
    </source>
</evidence>
<dbReference type="CDD" id="cd11615">
    <property type="entry name" value="SAF_NeuB_like"/>
    <property type="match status" value="1"/>
</dbReference>
<dbReference type="Gene3D" id="3.20.20.70">
    <property type="entry name" value="Aldolase class I"/>
    <property type="match status" value="1"/>
</dbReference>
<dbReference type="InterPro" id="IPR013785">
    <property type="entry name" value="Aldolase_TIM"/>
</dbReference>
<dbReference type="STRING" id="296587.C1EJP0"/>
<organism evidence="2 3">
    <name type="scientific">Micromonas commoda (strain RCC299 / NOUM17 / CCMP2709)</name>
    <name type="common">Picoplanktonic green alga</name>
    <dbReference type="NCBI Taxonomy" id="296587"/>
    <lineage>
        <taxon>Eukaryota</taxon>
        <taxon>Viridiplantae</taxon>
        <taxon>Chlorophyta</taxon>
        <taxon>Mamiellophyceae</taxon>
        <taxon>Mamiellales</taxon>
        <taxon>Mamiellaceae</taxon>
        <taxon>Micromonas</taxon>
    </lineage>
</organism>
<dbReference type="InterPro" id="IPR006190">
    <property type="entry name" value="SAF_AFP_Neu5Ac"/>
</dbReference>
<dbReference type="InterPro" id="IPR013132">
    <property type="entry name" value="PseI/NeuA/B-like_N"/>
</dbReference>
<gene>
    <name evidence="2" type="ORF">MICPUN_89245</name>
</gene>
<dbReference type="InParanoid" id="C1EJP0"/>
<dbReference type="PANTHER" id="PTHR42966:SF1">
    <property type="entry name" value="SIALIC ACID SYNTHASE"/>
    <property type="match status" value="1"/>
</dbReference>
<feature type="domain" description="AFP-like" evidence="1">
    <location>
        <begin position="289"/>
        <end position="348"/>
    </location>
</feature>
<dbReference type="GeneID" id="8249898"/>
<dbReference type="Proteomes" id="UP000002009">
    <property type="component" value="Chromosome 17"/>
</dbReference>
<name>C1EJP0_MICCC</name>
<evidence type="ECO:0000313" key="2">
    <source>
        <dbReference type="EMBL" id="ACO68222.1"/>
    </source>
</evidence>
<dbReference type="InterPro" id="IPR036732">
    <property type="entry name" value="AFP_Neu5c_C_sf"/>
</dbReference>
<accession>C1EJP0</accession>
<dbReference type="PANTHER" id="PTHR42966">
    <property type="entry name" value="N-ACETYLNEURAMINATE SYNTHASE"/>
    <property type="match status" value="1"/>
</dbReference>
<dbReference type="AlphaFoldDB" id="C1EJP0"/>
<dbReference type="Gene3D" id="3.90.1210.10">
    <property type="entry name" value="Antifreeze-like/N-acetylneuraminic acid synthase C-terminal domain"/>
    <property type="match status" value="1"/>
</dbReference>
<reference evidence="2 3" key="1">
    <citation type="journal article" date="2009" name="Science">
        <title>Green evolution and dynamic adaptations revealed by genomes of the marine picoeukaryotes Micromonas.</title>
        <authorList>
            <person name="Worden A.Z."/>
            <person name="Lee J.H."/>
            <person name="Mock T."/>
            <person name="Rouze P."/>
            <person name="Simmons M.P."/>
            <person name="Aerts A.L."/>
            <person name="Allen A.E."/>
            <person name="Cuvelier M.L."/>
            <person name="Derelle E."/>
            <person name="Everett M.V."/>
            <person name="Foulon E."/>
            <person name="Grimwood J."/>
            <person name="Gundlach H."/>
            <person name="Henrissat B."/>
            <person name="Napoli C."/>
            <person name="McDonald S.M."/>
            <person name="Parker M.S."/>
            <person name="Rombauts S."/>
            <person name="Salamov A."/>
            <person name="Von Dassow P."/>
            <person name="Badger J.H."/>
            <person name="Coutinho P.M."/>
            <person name="Demir E."/>
            <person name="Dubchak I."/>
            <person name="Gentemann C."/>
            <person name="Eikrem W."/>
            <person name="Gready J.E."/>
            <person name="John U."/>
            <person name="Lanier W."/>
            <person name="Lindquist E.A."/>
            <person name="Lucas S."/>
            <person name="Mayer K.F."/>
            <person name="Moreau H."/>
            <person name="Not F."/>
            <person name="Otillar R."/>
            <person name="Panaud O."/>
            <person name="Pangilinan J."/>
            <person name="Paulsen I."/>
            <person name="Piegu B."/>
            <person name="Poliakov A."/>
            <person name="Robbens S."/>
            <person name="Schmutz J."/>
            <person name="Toulza E."/>
            <person name="Wyss T."/>
            <person name="Zelensky A."/>
            <person name="Zhou K."/>
            <person name="Armbrust E.V."/>
            <person name="Bhattacharya D."/>
            <person name="Goodenough U.W."/>
            <person name="Van de Peer Y."/>
            <person name="Grigoriev I.V."/>
        </authorList>
    </citation>
    <scope>NUCLEOTIDE SEQUENCE [LARGE SCALE GENOMIC DNA]</scope>
    <source>
        <strain evidence="3">RCC299 / NOUM17</strain>
    </source>
</reference>
<evidence type="ECO:0000259" key="1">
    <source>
        <dbReference type="PROSITE" id="PS50844"/>
    </source>
</evidence>
<dbReference type="PROSITE" id="PS50844">
    <property type="entry name" value="AFP_LIKE"/>
    <property type="match status" value="1"/>
</dbReference>
<dbReference type="InterPro" id="IPR057736">
    <property type="entry name" value="SAF_PseI/NeuA/NeuB"/>
</dbReference>
<dbReference type="eggNOG" id="ENOG502QR5J">
    <property type="taxonomic scope" value="Eukaryota"/>
</dbReference>
<dbReference type="KEGG" id="mis:MICPUN_89245"/>
<proteinExistence type="predicted"/>
<dbReference type="SMART" id="SM00858">
    <property type="entry name" value="SAF"/>
    <property type="match status" value="1"/>
</dbReference>
<dbReference type="InterPro" id="IPR013974">
    <property type="entry name" value="SAF"/>
</dbReference>
<dbReference type="GO" id="GO:0047444">
    <property type="term" value="F:N-acylneuraminate-9-phosphate synthase activity"/>
    <property type="evidence" value="ECO:0007669"/>
    <property type="project" value="TreeGrafter"/>
</dbReference>
<dbReference type="EMBL" id="CP001335">
    <property type="protein sequence ID" value="ACO68222.1"/>
    <property type="molecule type" value="Genomic_DNA"/>
</dbReference>
<dbReference type="GO" id="GO:0016051">
    <property type="term" value="P:carbohydrate biosynthetic process"/>
    <property type="evidence" value="ECO:0007669"/>
    <property type="project" value="InterPro"/>
</dbReference>
<dbReference type="Pfam" id="PF08666">
    <property type="entry name" value="SAF"/>
    <property type="match status" value="1"/>
</dbReference>